<feature type="region of interest" description="Disordered" evidence="1">
    <location>
        <begin position="577"/>
        <end position="625"/>
    </location>
</feature>
<dbReference type="RefSeq" id="XP_024926799.3">
    <property type="nucleotide sequence ID" value="XM_025071031.3"/>
</dbReference>
<reference evidence="3 4" key="1">
    <citation type="submission" date="2025-05" db="UniProtKB">
        <authorList>
            <consortium name="RefSeq"/>
        </authorList>
    </citation>
    <scope>IDENTIFICATION</scope>
    <source>
        <tissue evidence="3 4">Seedling</tissue>
    </source>
</reference>
<evidence type="ECO:0000313" key="2">
    <source>
        <dbReference type="Proteomes" id="UP001652623"/>
    </source>
</evidence>
<dbReference type="AlphaFoldDB" id="A0A6P6FYA5"/>
<feature type="compositionally biased region" description="Basic and acidic residues" evidence="1">
    <location>
        <begin position="505"/>
        <end position="516"/>
    </location>
</feature>
<gene>
    <name evidence="3 4" type="primary">LOC107410725</name>
</gene>
<dbReference type="RefSeq" id="XP_024926798.3">
    <property type="nucleotide sequence ID" value="XM_025071030.3"/>
</dbReference>
<feature type="compositionally biased region" description="Polar residues" evidence="1">
    <location>
        <begin position="577"/>
        <end position="590"/>
    </location>
</feature>
<keyword evidence="2" id="KW-1185">Reference proteome</keyword>
<dbReference type="KEGG" id="zju:107410725"/>
<dbReference type="Proteomes" id="UP001652623">
    <property type="component" value="Chromosome 10"/>
</dbReference>
<evidence type="ECO:0000256" key="1">
    <source>
        <dbReference type="SAM" id="MobiDB-lite"/>
    </source>
</evidence>
<name>A0A6P6FYA5_ZIZJJ</name>
<proteinExistence type="predicted"/>
<evidence type="ECO:0000313" key="4">
    <source>
        <dbReference type="RefSeq" id="XP_024926799.3"/>
    </source>
</evidence>
<feature type="region of interest" description="Disordered" evidence="1">
    <location>
        <begin position="492"/>
        <end position="516"/>
    </location>
</feature>
<dbReference type="GeneID" id="107410725"/>
<organism evidence="3">
    <name type="scientific">Ziziphus jujuba</name>
    <name type="common">Chinese jujube</name>
    <name type="synonym">Ziziphus sativa</name>
    <dbReference type="NCBI Taxonomy" id="326968"/>
    <lineage>
        <taxon>Eukaryota</taxon>
        <taxon>Viridiplantae</taxon>
        <taxon>Streptophyta</taxon>
        <taxon>Embryophyta</taxon>
        <taxon>Tracheophyta</taxon>
        <taxon>Spermatophyta</taxon>
        <taxon>Magnoliopsida</taxon>
        <taxon>eudicotyledons</taxon>
        <taxon>Gunneridae</taxon>
        <taxon>Pentapetalae</taxon>
        <taxon>rosids</taxon>
        <taxon>fabids</taxon>
        <taxon>Rosales</taxon>
        <taxon>Rhamnaceae</taxon>
        <taxon>Paliureae</taxon>
        <taxon>Ziziphus</taxon>
    </lineage>
</organism>
<feature type="region of interest" description="Disordered" evidence="1">
    <location>
        <begin position="434"/>
        <end position="461"/>
    </location>
</feature>
<accession>A0A6P6FYA5</accession>
<protein>
    <submittedName>
        <fullName evidence="3 4">Uncharacterized protein LOC107410725</fullName>
    </submittedName>
</protein>
<evidence type="ECO:0000313" key="3">
    <source>
        <dbReference type="RefSeq" id="XP_024926798.3"/>
    </source>
</evidence>
<sequence length="625" mass="69987">MVKFRPTGFKISTSELFDKFKEDNKHKITEEVRVERVSENFVDDNSGVKIPAYALSFGLCLPFHPLIREILSRLQLAPIQLVPNCWRIMLGTLAVNRICNVNLGWNEFCYCYVAKKNPGTTSLYYFSPREKGISLVTGLPHSERGEWKEQLIYLRGNWERQPGDTLDAQHSIPTKATRNSIVKVVRPQKDEVNWEDLNKAWSWEKRNWDDLLDARNWGRGTVEEEVTLQAEVNDHSCSRFGNEMLDQARESMATELPGIHSTSAFGGSIEEMTMTMNVNNPSSTIRRIFSLGIPCCSPSDQQAAAAAAAGGTLFPCGQNLHNSVVHAPISNNISPSLPPHPSLDNQQHCLEALYNNNVNPHDQAGIDLHYLLASFGPGVPCYSPPDRRAAAAAGTLFHCDQNLSYSVVHAPISNNIFPILPPCPSHDNQLHCLNNNDVNPHDQPETEIDNDFVNPLHPSSLEKDIHDQQGISKQHLSDPFQKDIQPLEQQKPFEEGGSEAVQSVQRDERQNKELEGFKLPVGKEAARTEITPRTAEERGPDSDILKEILREVAKLNKEVRAVTTKVEISLRGQQNGTHYNYSRESTSSTGRIDFFTKPNENPHNDQNRIAGGSRVSGNSKRARLS</sequence>